<name>A0A0C3LUM3_9AGAM</name>
<dbReference type="EMBL" id="KN823048">
    <property type="protein sequence ID" value="KIO25107.1"/>
    <property type="molecule type" value="Genomic_DNA"/>
</dbReference>
<gene>
    <name evidence="2" type="ORF">M407DRAFT_25540</name>
</gene>
<evidence type="ECO:0000256" key="1">
    <source>
        <dbReference type="SAM" id="MobiDB-lite"/>
    </source>
</evidence>
<dbReference type="HOGENOM" id="CLU_1826698_0_0_1"/>
<feature type="region of interest" description="Disordered" evidence="1">
    <location>
        <begin position="84"/>
        <end position="141"/>
    </location>
</feature>
<accession>A0A0C3LUM3</accession>
<feature type="region of interest" description="Disordered" evidence="1">
    <location>
        <begin position="1"/>
        <end position="65"/>
    </location>
</feature>
<dbReference type="OrthoDB" id="3252007at2759"/>
<reference evidence="2 3" key="1">
    <citation type="submission" date="2014-04" db="EMBL/GenBank/DDBJ databases">
        <authorList>
            <consortium name="DOE Joint Genome Institute"/>
            <person name="Kuo A."/>
            <person name="Girlanda M."/>
            <person name="Perotto S."/>
            <person name="Kohler A."/>
            <person name="Nagy L.G."/>
            <person name="Floudas D."/>
            <person name="Copeland A."/>
            <person name="Barry K.W."/>
            <person name="Cichocki N."/>
            <person name="Veneault-Fourrey C."/>
            <person name="LaButti K."/>
            <person name="Lindquist E.A."/>
            <person name="Lipzen A."/>
            <person name="Lundell T."/>
            <person name="Morin E."/>
            <person name="Murat C."/>
            <person name="Sun H."/>
            <person name="Tunlid A."/>
            <person name="Henrissat B."/>
            <person name="Grigoriev I.V."/>
            <person name="Hibbett D.S."/>
            <person name="Martin F."/>
            <person name="Nordberg H.P."/>
            <person name="Cantor M.N."/>
            <person name="Hua S.X."/>
        </authorList>
    </citation>
    <scope>NUCLEOTIDE SEQUENCE [LARGE SCALE GENOMIC DNA]</scope>
    <source>
        <strain evidence="2 3">MUT 4182</strain>
    </source>
</reference>
<feature type="compositionally biased region" description="Polar residues" evidence="1">
    <location>
        <begin position="15"/>
        <end position="35"/>
    </location>
</feature>
<dbReference type="Proteomes" id="UP000054248">
    <property type="component" value="Unassembled WGS sequence"/>
</dbReference>
<keyword evidence="3" id="KW-1185">Reference proteome</keyword>
<reference evidence="3" key="2">
    <citation type="submission" date="2015-01" db="EMBL/GenBank/DDBJ databases">
        <title>Evolutionary Origins and Diversification of the Mycorrhizal Mutualists.</title>
        <authorList>
            <consortium name="DOE Joint Genome Institute"/>
            <consortium name="Mycorrhizal Genomics Consortium"/>
            <person name="Kohler A."/>
            <person name="Kuo A."/>
            <person name="Nagy L.G."/>
            <person name="Floudas D."/>
            <person name="Copeland A."/>
            <person name="Barry K.W."/>
            <person name="Cichocki N."/>
            <person name="Veneault-Fourrey C."/>
            <person name="LaButti K."/>
            <person name="Lindquist E.A."/>
            <person name="Lipzen A."/>
            <person name="Lundell T."/>
            <person name="Morin E."/>
            <person name="Murat C."/>
            <person name="Riley R."/>
            <person name="Ohm R."/>
            <person name="Sun H."/>
            <person name="Tunlid A."/>
            <person name="Henrissat B."/>
            <person name="Grigoriev I.V."/>
            <person name="Hibbett D.S."/>
            <person name="Martin F."/>
        </authorList>
    </citation>
    <scope>NUCLEOTIDE SEQUENCE [LARGE SCALE GENOMIC DNA]</scope>
    <source>
        <strain evidence="3">MUT 4182</strain>
    </source>
</reference>
<evidence type="ECO:0000313" key="2">
    <source>
        <dbReference type="EMBL" id="KIO25107.1"/>
    </source>
</evidence>
<sequence length="141" mass="15222">MDSPRSYPRADVVTPTPSNGSRKSRAKSSNPSTPKMTFKQGLADDGNGKAQRKEAHEFMKSSGRAFQGQACSIEVQVVDEGEMEFGRKDSGGGYVDRSGSQRSKRSRRSSGQMYGTAAESSTTIHAIPTPKSGHVRLRPSI</sequence>
<protein>
    <submittedName>
        <fullName evidence="2">Uncharacterized protein</fullName>
    </submittedName>
</protein>
<organism evidence="2 3">
    <name type="scientific">Tulasnella calospora MUT 4182</name>
    <dbReference type="NCBI Taxonomy" id="1051891"/>
    <lineage>
        <taxon>Eukaryota</taxon>
        <taxon>Fungi</taxon>
        <taxon>Dikarya</taxon>
        <taxon>Basidiomycota</taxon>
        <taxon>Agaricomycotina</taxon>
        <taxon>Agaricomycetes</taxon>
        <taxon>Cantharellales</taxon>
        <taxon>Tulasnellaceae</taxon>
        <taxon>Tulasnella</taxon>
    </lineage>
</organism>
<dbReference type="AlphaFoldDB" id="A0A0C3LUM3"/>
<evidence type="ECO:0000313" key="3">
    <source>
        <dbReference type="Proteomes" id="UP000054248"/>
    </source>
</evidence>
<proteinExistence type="predicted"/>